<reference evidence="2" key="1">
    <citation type="submission" date="2020-04" db="EMBL/GenBank/DDBJ databases">
        <title>Draft genome resource of the tomato pathogen Pseudocercospora fuligena.</title>
        <authorList>
            <person name="Zaccaron A."/>
        </authorList>
    </citation>
    <scope>NUCLEOTIDE SEQUENCE</scope>
    <source>
        <strain evidence="2">PF001</strain>
    </source>
</reference>
<keyword evidence="3" id="KW-1185">Reference proteome</keyword>
<dbReference type="EMBL" id="JABCIY010000080">
    <property type="protein sequence ID" value="KAF7193552.1"/>
    <property type="molecule type" value="Genomic_DNA"/>
</dbReference>
<proteinExistence type="predicted"/>
<organism evidence="2 3">
    <name type="scientific">Pseudocercospora fuligena</name>
    <dbReference type="NCBI Taxonomy" id="685502"/>
    <lineage>
        <taxon>Eukaryota</taxon>
        <taxon>Fungi</taxon>
        <taxon>Dikarya</taxon>
        <taxon>Ascomycota</taxon>
        <taxon>Pezizomycotina</taxon>
        <taxon>Dothideomycetes</taxon>
        <taxon>Dothideomycetidae</taxon>
        <taxon>Mycosphaerellales</taxon>
        <taxon>Mycosphaerellaceae</taxon>
        <taxon>Pseudocercospora</taxon>
    </lineage>
</organism>
<dbReference type="PANTHER" id="PTHR42085">
    <property type="entry name" value="F-BOX DOMAIN-CONTAINING PROTEIN"/>
    <property type="match status" value="1"/>
</dbReference>
<feature type="region of interest" description="Disordered" evidence="1">
    <location>
        <begin position="1"/>
        <end position="24"/>
    </location>
</feature>
<dbReference type="OrthoDB" id="2951834at2759"/>
<comment type="caution">
    <text evidence="2">The sequence shown here is derived from an EMBL/GenBank/DDBJ whole genome shotgun (WGS) entry which is preliminary data.</text>
</comment>
<protein>
    <submittedName>
        <fullName evidence="2">Uncharacterized protein</fullName>
    </submittedName>
</protein>
<evidence type="ECO:0000256" key="1">
    <source>
        <dbReference type="SAM" id="MobiDB-lite"/>
    </source>
</evidence>
<dbReference type="InterPro" id="IPR038883">
    <property type="entry name" value="AN11006-like"/>
</dbReference>
<dbReference type="Proteomes" id="UP000660729">
    <property type="component" value="Unassembled WGS sequence"/>
</dbReference>
<sequence>MALPPLAMSESRDPSLAPSQGRRDSRALSTLANALSRNSLGVKTSGYLCDAVASVLLDGPDFYDTTDDLLDITKSPSLTNLPGELKNRIYRLVLLQSRDDDINVTAPNYRRPSLLEVSRAIRNETIPIYYYENSFAIHLPDYSPALLMRWIRTLKRIGLETDSNKPWGKKVFFKINAVDGKTGGKNPRPNWSNFQRHLKYMHSGLVPCFATTPLDCWKESGDPGPATDDSPRTFSYRLRREHAEIERMTMIAMGRVVYMTRNRFTWCQVKDLLDDYRVILAGTDRRWMDE</sequence>
<evidence type="ECO:0000313" key="3">
    <source>
        <dbReference type="Proteomes" id="UP000660729"/>
    </source>
</evidence>
<dbReference type="PANTHER" id="PTHR42085:SF2">
    <property type="entry name" value="F-BOX DOMAIN-CONTAINING PROTEIN"/>
    <property type="match status" value="1"/>
</dbReference>
<gene>
    <name evidence="2" type="ORF">HII31_05127</name>
</gene>
<accession>A0A8H6RMW1</accession>
<dbReference type="AlphaFoldDB" id="A0A8H6RMW1"/>
<evidence type="ECO:0000313" key="2">
    <source>
        <dbReference type="EMBL" id="KAF7193552.1"/>
    </source>
</evidence>
<name>A0A8H6RMW1_9PEZI</name>